<keyword evidence="3" id="KW-1185">Reference proteome</keyword>
<protein>
    <submittedName>
        <fullName evidence="4">CCHC-type domain-containing protein</fullName>
    </submittedName>
</protein>
<feature type="compositionally biased region" description="Basic and acidic residues" evidence="1">
    <location>
        <begin position="278"/>
        <end position="288"/>
    </location>
</feature>
<organism evidence="3 4">
    <name type="scientific">Heligmosomoides polygyrus</name>
    <name type="common">Parasitic roundworm</name>
    <dbReference type="NCBI Taxonomy" id="6339"/>
    <lineage>
        <taxon>Eukaryota</taxon>
        <taxon>Metazoa</taxon>
        <taxon>Ecdysozoa</taxon>
        <taxon>Nematoda</taxon>
        <taxon>Chromadorea</taxon>
        <taxon>Rhabditida</taxon>
        <taxon>Rhabditina</taxon>
        <taxon>Rhabditomorpha</taxon>
        <taxon>Strongyloidea</taxon>
        <taxon>Heligmosomidae</taxon>
        <taxon>Heligmosomoides</taxon>
    </lineage>
</organism>
<accession>A0A3P8BSQ3</accession>
<reference evidence="4" key="2">
    <citation type="submission" date="2019-09" db="UniProtKB">
        <authorList>
            <consortium name="WormBaseParasite"/>
        </authorList>
    </citation>
    <scope>IDENTIFICATION</scope>
</reference>
<accession>A0A183GHR4</accession>
<dbReference type="EMBL" id="UZAH01033679">
    <property type="protein sequence ID" value="VDP30547.1"/>
    <property type="molecule type" value="Genomic_DNA"/>
</dbReference>
<gene>
    <name evidence="2" type="ORF">HPBE_LOCUS22122</name>
</gene>
<reference evidence="2 3" key="1">
    <citation type="submission" date="2018-11" db="EMBL/GenBank/DDBJ databases">
        <authorList>
            <consortium name="Pathogen Informatics"/>
        </authorList>
    </citation>
    <scope>NUCLEOTIDE SEQUENCE [LARGE SCALE GENOMIC DNA]</scope>
</reference>
<dbReference type="AlphaFoldDB" id="A0A183GHR4"/>
<dbReference type="WBParaSite" id="HPBE_0002212301-mRNA-1">
    <property type="protein sequence ID" value="HPBE_0002212301-mRNA-1"/>
    <property type="gene ID" value="HPBE_0002212301"/>
</dbReference>
<evidence type="ECO:0000256" key="1">
    <source>
        <dbReference type="SAM" id="MobiDB-lite"/>
    </source>
</evidence>
<dbReference type="Proteomes" id="UP000050761">
    <property type="component" value="Unassembled WGS sequence"/>
</dbReference>
<sequence length="313" mass="34886">MELEEFRALRRRYEAQMELRELKGRAHVEPQAVEQAFRSEASDRDVGELFQDGCARSVNGMAWTLPQHTASRSRHGPPEMKTAGGPFTVDPLKRVSDRGRVERSRGEGTPKSFPEQIEQETQRVEPRGKGPVCFKCKEARHLAMNCSESIVKDGNGQARTSLSARLRIEPRGRERSKGMVKARNGQVRTPLLARLSGKAHRAVGVQSRGGKNGEFTVLVEVLLKKQTVGGKSIKAKMHVFKVDDNVITLGTNVHPGLGYRLVHEGNACALATQLQAEPQRREREEPTSSKKKKKNQRTKNACMAGIGHRRPKC</sequence>
<evidence type="ECO:0000313" key="3">
    <source>
        <dbReference type="Proteomes" id="UP000050761"/>
    </source>
</evidence>
<feature type="compositionally biased region" description="Basic and acidic residues" evidence="1">
    <location>
        <begin position="91"/>
        <end position="108"/>
    </location>
</feature>
<feature type="region of interest" description="Disordered" evidence="1">
    <location>
        <begin position="68"/>
        <end position="124"/>
    </location>
</feature>
<evidence type="ECO:0000313" key="4">
    <source>
        <dbReference type="WBParaSite" id="HPBE_0002212301-mRNA-1"/>
    </source>
</evidence>
<feature type="region of interest" description="Disordered" evidence="1">
    <location>
        <begin position="273"/>
        <end position="313"/>
    </location>
</feature>
<name>A0A183GHR4_HELPZ</name>
<proteinExistence type="predicted"/>
<evidence type="ECO:0000313" key="2">
    <source>
        <dbReference type="EMBL" id="VDP30547.1"/>
    </source>
</evidence>